<dbReference type="PANTHER" id="PTHR34512:SF30">
    <property type="entry name" value="OUTER MEMBRANE PROTEIN ASSEMBLY FACTOR BAMB"/>
    <property type="match status" value="1"/>
</dbReference>
<evidence type="ECO:0000259" key="2">
    <source>
        <dbReference type="Pfam" id="PF13360"/>
    </source>
</evidence>
<dbReference type="AlphaFoldDB" id="A0A517M0N6"/>
<dbReference type="PANTHER" id="PTHR34512">
    <property type="entry name" value="CELL SURFACE PROTEIN"/>
    <property type="match status" value="1"/>
</dbReference>
<evidence type="ECO:0000313" key="4">
    <source>
        <dbReference type="Proteomes" id="UP000319557"/>
    </source>
</evidence>
<reference evidence="3 4" key="1">
    <citation type="submission" date="2019-02" db="EMBL/GenBank/DDBJ databases">
        <title>Deep-cultivation of Planctomycetes and their phenomic and genomic characterization uncovers novel biology.</title>
        <authorList>
            <person name="Wiegand S."/>
            <person name="Jogler M."/>
            <person name="Boedeker C."/>
            <person name="Pinto D."/>
            <person name="Vollmers J."/>
            <person name="Rivas-Marin E."/>
            <person name="Kohn T."/>
            <person name="Peeters S.H."/>
            <person name="Heuer A."/>
            <person name="Rast P."/>
            <person name="Oberbeckmann S."/>
            <person name="Bunk B."/>
            <person name="Jeske O."/>
            <person name="Meyerdierks A."/>
            <person name="Storesund J.E."/>
            <person name="Kallscheuer N."/>
            <person name="Luecker S."/>
            <person name="Lage O.M."/>
            <person name="Pohl T."/>
            <person name="Merkel B.J."/>
            <person name="Hornburger P."/>
            <person name="Mueller R.-W."/>
            <person name="Bruemmer F."/>
            <person name="Labrenz M."/>
            <person name="Spormann A.M."/>
            <person name="Op den Camp H."/>
            <person name="Overmann J."/>
            <person name="Amann R."/>
            <person name="Jetten M.S.M."/>
            <person name="Mascher T."/>
            <person name="Medema M.H."/>
            <person name="Devos D.P."/>
            <person name="Kaster A.-K."/>
            <person name="Ovreas L."/>
            <person name="Rohde M."/>
            <person name="Galperin M.Y."/>
            <person name="Jogler C."/>
        </authorList>
    </citation>
    <scope>NUCLEOTIDE SEQUENCE [LARGE SCALE GENOMIC DNA]</scope>
    <source>
        <strain evidence="3 4">EC9</strain>
    </source>
</reference>
<dbReference type="InterPro" id="IPR018391">
    <property type="entry name" value="PQQ_b-propeller_rpt"/>
</dbReference>
<dbReference type="InterPro" id="IPR002372">
    <property type="entry name" value="PQQ_rpt_dom"/>
</dbReference>
<sequence length="422" mass="45595" precursor="true">MIRSSSRLCLIVSSLVFAFWASSDSNAQDWTRFHGPNGSGYIADGKIPDSWTADDEAWSAELPGGGISSPVAWGDKVFLLAADPKTAVRHVLAYQLSSGKQLWDNTFDSVPHHLHKRNRFAASTPCCDEKFVYVAWSEPQHTTVSCLTHEGELVWQRDLGRWQSQHGFATSPMLYEDFVIVFDSQQARQLKPGETAGESKMVALNRQTGQMVWETPLETTNVCYGTPCVYQPAGGAAQLVDANTGNGLFGLDPKTGKMLWNMKVFRSRCCSSPVVAGDLVLGSAGSGGGGNHLVAVRPGEEPTEAYRVERGAPYVPTSVVVGDMAFLCGDNGVATCIDVNSGEPHWTRRIGGTISSSPIVVGDKLLTIDMDGKATVLRAGKNFEKLGTADLHGNVQATPAYTQGYLLLRSENRLTAIGPKRL</sequence>
<keyword evidence="4" id="KW-1185">Reference proteome</keyword>
<dbReference type="SMART" id="SM00564">
    <property type="entry name" value="PQQ"/>
    <property type="match status" value="5"/>
</dbReference>
<feature type="domain" description="Pyrrolo-quinoline quinone repeat" evidence="2">
    <location>
        <begin position="320"/>
        <end position="415"/>
    </location>
</feature>
<feature type="domain" description="Pyrrolo-quinoline quinone repeat" evidence="2">
    <location>
        <begin position="55"/>
        <end position="219"/>
    </location>
</feature>
<dbReference type="InterPro" id="IPR015943">
    <property type="entry name" value="WD40/YVTN_repeat-like_dom_sf"/>
</dbReference>
<dbReference type="Pfam" id="PF13360">
    <property type="entry name" value="PQQ_2"/>
    <property type="match status" value="2"/>
</dbReference>
<dbReference type="InterPro" id="IPR011047">
    <property type="entry name" value="Quinoprotein_ADH-like_sf"/>
</dbReference>
<dbReference type="KEGG" id="ruv:EC9_26220"/>
<evidence type="ECO:0000256" key="1">
    <source>
        <dbReference type="SAM" id="SignalP"/>
    </source>
</evidence>
<name>A0A517M0N6_9BACT</name>
<evidence type="ECO:0000313" key="3">
    <source>
        <dbReference type="EMBL" id="QDS88432.1"/>
    </source>
</evidence>
<accession>A0A517M0N6</accession>
<dbReference type="SUPFAM" id="SSF50998">
    <property type="entry name" value="Quinoprotein alcohol dehydrogenase-like"/>
    <property type="match status" value="1"/>
</dbReference>
<dbReference type="Gene3D" id="2.130.10.10">
    <property type="entry name" value="YVTN repeat-like/Quinoprotein amine dehydrogenase"/>
    <property type="match status" value="2"/>
</dbReference>
<keyword evidence="1" id="KW-0732">Signal</keyword>
<organism evidence="3 4">
    <name type="scientific">Rosistilla ulvae</name>
    <dbReference type="NCBI Taxonomy" id="1930277"/>
    <lineage>
        <taxon>Bacteria</taxon>
        <taxon>Pseudomonadati</taxon>
        <taxon>Planctomycetota</taxon>
        <taxon>Planctomycetia</taxon>
        <taxon>Pirellulales</taxon>
        <taxon>Pirellulaceae</taxon>
        <taxon>Rosistilla</taxon>
    </lineage>
</organism>
<feature type="chain" id="PRO_5021915561" evidence="1">
    <location>
        <begin position="28"/>
        <end position="422"/>
    </location>
</feature>
<gene>
    <name evidence="3" type="ORF">EC9_26220</name>
</gene>
<feature type="signal peptide" evidence="1">
    <location>
        <begin position="1"/>
        <end position="27"/>
    </location>
</feature>
<dbReference type="Proteomes" id="UP000319557">
    <property type="component" value="Chromosome"/>
</dbReference>
<proteinExistence type="predicted"/>
<protein>
    <submittedName>
        <fullName evidence="3">Outer membrane biogenesis protein BamB</fullName>
    </submittedName>
</protein>
<dbReference type="EMBL" id="CP036261">
    <property type="protein sequence ID" value="QDS88432.1"/>
    <property type="molecule type" value="Genomic_DNA"/>
</dbReference>